<dbReference type="GO" id="GO:0003677">
    <property type="term" value="F:DNA binding"/>
    <property type="evidence" value="ECO:0007669"/>
    <property type="project" value="InterPro"/>
</dbReference>
<organism evidence="3 4">
    <name type="scientific">Ignelater luminosus</name>
    <name type="common">Cucubano</name>
    <name type="synonym">Pyrophorus luminosus</name>
    <dbReference type="NCBI Taxonomy" id="2038154"/>
    <lineage>
        <taxon>Eukaryota</taxon>
        <taxon>Metazoa</taxon>
        <taxon>Ecdysozoa</taxon>
        <taxon>Arthropoda</taxon>
        <taxon>Hexapoda</taxon>
        <taxon>Insecta</taxon>
        <taxon>Pterygota</taxon>
        <taxon>Neoptera</taxon>
        <taxon>Endopterygota</taxon>
        <taxon>Coleoptera</taxon>
        <taxon>Polyphaga</taxon>
        <taxon>Elateriformia</taxon>
        <taxon>Elateroidea</taxon>
        <taxon>Elateridae</taxon>
        <taxon>Agrypninae</taxon>
        <taxon>Pyrophorini</taxon>
        <taxon>Ignelater</taxon>
    </lineage>
</organism>
<proteinExistence type="predicted"/>
<dbReference type="Gene3D" id="1.10.10.60">
    <property type="entry name" value="Homeodomain-like"/>
    <property type="match status" value="1"/>
</dbReference>
<dbReference type="InterPro" id="IPR009057">
    <property type="entry name" value="Homeodomain-like_sf"/>
</dbReference>
<comment type="caution">
    <text evidence="3">The sequence shown here is derived from an EMBL/GenBank/DDBJ whole genome shotgun (WGS) entry which is preliminary data.</text>
</comment>
<feature type="domain" description="HTH psq-type" evidence="2">
    <location>
        <begin position="17"/>
        <end position="52"/>
    </location>
</feature>
<dbReference type="SUPFAM" id="SSF46689">
    <property type="entry name" value="Homeodomain-like"/>
    <property type="match status" value="1"/>
</dbReference>
<dbReference type="OrthoDB" id="8191755at2759"/>
<reference evidence="3" key="1">
    <citation type="submission" date="2019-08" db="EMBL/GenBank/DDBJ databases">
        <title>The genome of the North American firefly Photinus pyralis.</title>
        <authorList>
            <consortium name="Photinus pyralis genome working group"/>
            <person name="Fallon T.R."/>
            <person name="Sander Lower S.E."/>
            <person name="Weng J.-K."/>
        </authorList>
    </citation>
    <scope>NUCLEOTIDE SEQUENCE</scope>
    <source>
        <strain evidence="3">TRF0915ILg1</strain>
        <tissue evidence="3">Whole body</tissue>
    </source>
</reference>
<evidence type="ECO:0000313" key="3">
    <source>
        <dbReference type="EMBL" id="KAF2879675.1"/>
    </source>
</evidence>
<dbReference type="InterPro" id="IPR007889">
    <property type="entry name" value="HTH_Psq"/>
</dbReference>
<dbReference type="AlphaFoldDB" id="A0A8K0FVX2"/>
<dbReference type="Proteomes" id="UP000801492">
    <property type="component" value="Unassembled WGS sequence"/>
</dbReference>
<dbReference type="EMBL" id="VTPC01091099">
    <property type="protein sequence ID" value="KAF2879675.1"/>
    <property type="molecule type" value="Genomic_DNA"/>
</dbReference>
<dbReference type="GO" id="GO:0005634">
    <property type="term" value="C:nucleus"/>
    <property type="evidence" value="ECO:0007669"/>
    <property type="project" value="UniProtKB-SubCell"/>
</dbReference>
<gene>
    <name evidence="3" type="ORF">ILUMI_26497</name>
</gene>
<accession>A0A8K0FVX2</accession>
<keyword evidence="4" id="KW-1185">Reference proteome</keyword>
<name>A0A8K0FVX2_IGNLU</name>
<comment type="subcellular location">
    <subcellularLocation>
        <location evidence="1">Nucleus</location>
    </subcellularLocation>
</comment>
<evidence type="ECO:0000313" key="4">
    <source>
        <dbReference type="Proteomes" id="UP000801492"/>
    </source>
</evidence>
<evidence type="ECO:0000256" key="1">
    <source>
        <dbReference type="ARBA" id="ARBA00004123"/>
    </source>
</evidence>
<sequence>MPRNYKRKTNRQSWSADRALQEVLEERMGYKKAARTFSIPQSTLEDRVKKVRQRGLPPAPAAEKSLGRKKKQVGCLSSAERGVLVTAEACTNAVGNFMPPMFVFPRKRENSLLMDDAPPGSFAYYHESGWINAKSFLYWFRRFIQYANPSPQKPVLLIF</sequence>
<evidence type="ECO:0000259" key="2">
    <source>
        <dbReference type="Pfam" id="PF05225"/>
    </source>
</evidence>
<dbReference type="Pfam" id="PF05225">
    <property type="entry name" value="HTH_psq"/>
    <property type="match status" value="1"/>
</dbReference>
<protein>
    <recommendedName>
        <fullName evidence="2">HTH psq-type domain-containing protein</fullName>
    </recommendedName>
</protein>